<keyword evidence="4" id="KW-0283">Flagellar rotation</keyword>
<dbReference type="GO" id="GO:0006260">
    <property type="term" value="P:DNA replication"/>
    <property type="evidence" value="ECO:0007669"/>
    <property type="project" value="InterPro"/>
</dbReference>
<evidence type="ECO:0000256" key="4">
    <source>
        <dbReference type="ARBA" id="ARBA00022779"/>
    </source>
</evidence>
<dbReference type="RefSeq" id="WP_197547941.1">
    <property type="nucleotide sequence ID" value="NZ_CP063164.1"/>
</dbReference>
<evidence type="ECO:0000256" key="2">
    <source>
        <dbReference type="ARBA" id="ARBA00022500"/>
    </source>
</evidence>
<dbReference type="GO" id="GO:0006276">
    <property type="term" value="P:plasmid maintenance"/>
    <property type="evidence" value="ECO:0007669"/>
    <property type="project" value="InterPro"/>
</dbReference>
<evidence type="ECO:0000256" key="1">
    <source>
        <dbReference type="ARBA" id="ARBA00001946"/>
    </source>
</evidence>
<dbReference type="AlphaFoldDB" id="A0A7M1S1K8"/>
<dbReference type="EMBL" id="CP063164">
    <property type="protein sequence ID" value="QOR61268.1"/>
    <property type="molecule type" value="Genomic_DNA"/>
</dbReference>
<accession>A0A7M1S1K8</accession>
<dbReference type="Pfam" id="PF00072">
    <property type="entry name" value="Response_reg"/>
    <property type="match status" value="1"/>
</dbReference>
<dbReference type="Gene3D" id="3.40.50.2300">
    <property type="match status" value="1"/>
</dbReference>
<dbReference type="InterPro" id="IPR011006">
    <property type="entry name" value="CheY-like_superfamily"/>
</dbReference>
<dbReference type="SMART" id="SM00448">
    <property type="entry name" value="REC"/>
    <property type="match status" value="1"/>
</dbReference>
<gene>
    <name evidence="7" type="ORF">IMZ28_07370</name>
</gene>
<protein>
    <submittedName>
        <fullName evidence="7">Response regulator</fullName>
    </submittedName>
</protein>
<dbReference type="GO" id="GO:0097588">
    <property type="term" value="P:archaeal or bacterial-type flagellum-dependent cell motility"/>
    <property type="evidence" value="ECO:0007669"/>
    <property type="project" value="UniProtKB-KW"/>
</dbReference>
<evidence type="ECO:0000256" key="3">
    <source>
        <dbReference type="ARBA" id="ARBA00022553"/>
    </source>
</evidence>
<keyword evidence="8" id="KW-1185">Reference proteome</keyword>
<dbReference type="InterPro" id="IPR008813">
    <property type="entry name" value="Plasmid_replication_RepL"/>
</dbReference>
<evidence type="ECO:0000313" key="8">
    <source>
        <dbReference type="Proteomes" id="UP000595074"/>
    </source>
</evidence>
<dbReference type="GO" id="GO:0000160">
    <property type="term" value="P:phosphorelay signal transduction system"/>
    <property type="evidence" value="ECO:0007669"/>
    <property type="project" value="InterPro"/>
</dbReference>
<evidence type="ECO:0000256" key="5">
    <source>
        <dbReference type="PROSITE-ProRule" id="PRU00169"/>
    </source>
</evidence>
<name>A0A7M1S1K8_9BACT</name>
<dbReference type="PANTHER" id="PTHR44591">
    <property type="entry name" value="STRESS RESPONSE REGULATOR PROTEIN 1"/>
    <property type="match status" value="1"/>
</dbReference>
<feature type="modified residue" description="4-aspartylphosphate" evidence="5">
    <location>
        <position position="62"/>
    </location>
</feature>
<reference evidence="7 8" key="1">
    <citation type="submission" date="2020-10" db="EMBL/GenBank/DDBJ databases">
        <title>The genome of sulfurovum sp.</title>
        <authorList>
            <person name="Xie S."/>
            <person name="Shao Z."/>
            <person name="Jiang L."/>
        </authorList>
    </citation>
    <scope>NUCLEOTIDE SEQUENCE [LARGE SCALE GENOMIC DNA]</scope>
    <source>
        <strain evidence="7 8">ST-419</strain>
    </source>
</reference>
<feature type="domain" description="Response regulatory" evidence="6">
    <location>
        <begin position="13"/>
        <end position="128"/>
    </location>
</feature>
<keyword evidence="3 5" id="KW-0597">Phosphoprotein</keyword>
<sequence length="221" mass="25339">MLTENLDILHDFNILYIEDDPSLLKQTKDVLDDFMQHTFIATNSKEALEVLNTHKVDLILSDILLEDENGIDFLKSLKESHYGKIPTILITAHTDTPYLLEAIKLKVESYIVKPINLKELLTSIHNIVLPISQQKEAKKASNLIKLISEVSEGKQIDVIKYIIQNLDNENKIHTSYTEIMSQIDISKPTLVKLFKKLSDKNILTNISHKVYQFNQEVLDSL</sequence>
<proteinExistence type="predicted"/>
<dbReference type="PANTHER" id="PTHR44591:SF3">
    <property type="entry name" value="RESPONSE REGULATORY DOMAIN-CONTAINING PROTEIN"/>
    <property type="match status" value="1"/>
</dbReference>
<organism evidence="7 8">
    <name type="scientific">Sulfurovum indicum</name>
    <dbReference type="NCBI Taxonomy" id="2779528"/>
    <lineage>
        <taxon>Bacteria</taxon>
        <taxon>Pseudomonadati</taxon>
        <taxon>Campylobacterota</taxon>
        <taxon>Epsilonproteobacteria</taxon>
        <taxon>Campylobacterales</taxon>
        <taxon>Sulfurovaceae</taxon>
        <taxon>Sulfurovum</taxon>
    </lineage>
</organism>
<dbReference type="SUPFAM" id="SSF52172">
    <property type="entry name" value="CheY-like"/>
    <property type="match status" value="1"/>
</dbReference>
<dbReference type="GO" id="GO:0006935">
    <property type="term" value="P:chemotaxis"/>
    <property type="evidence" value="ECO:0007669"/>
    <property type="project" value="UniProtKB-KW"/>
</dbReference>
<dbReference type="InterPro" id="IPR050595">
    <property type="entry name" value="Bact_response_regulator"/>
</dbReference>
<evidence type="ECO:0000259" key="6">
    <source>
        <dbReference type="PROSITE" id="PS50110"/>
    </source>
</evidence>
<dbReference type="PROSITE" id="PS50110">
    <property type="entry name" value="RESPONSE_REGULATORY"/>
    <property type="match status" value="1"/>
</dbReference>
<evidence type="ECO:0000313" key="7">
    <source>
        <dbReference type="EMBL" id="QOR61268.1"/>
    </source>
</evidence>
<dbReference type="Proteomes" id="UP000595074">
    <property type="component" value="Chromosome"/>
</dbReference>
<dbReference type="KEGG" id="sinu:IMZ28_07370"/>
<dbReference type="Pfam" id="PF05732">
    <property type="entry name" value="RepL"/>
    <property type="match status" value="1"/>
</dbReference>
<keyword evidence="2" id="KW-0145">Chemotaxis</keyword>
<dbReference type="InterPro" id="IPR001789">
    <property type="entry name" value="Sig_transdc_resp-reg_receiver"/>
</dbReference>
<comment type="cofactor">
    <cofactor evidence="1">
        <name>Mg(2+)</name>
        <dbReference type="ChEBI" id="CHEBI:18420"/>
    </cofactor>
</comment>